<keyword evidence="1" id="KW-0472">Membrane</keyword>
<dbReference type="RefSeq" id="WP_210536411.1">
    <property type="nucleotide sequence ID" value="NZ_JAGKTC010000002.1"/>
</dbReference>
<evidence type="ECO:0000313" key="3">
    <source>
        <dbReference type="Proteomes" id="UP000673447"/>
    </source>
</evidence>
<dbReference type="InterPro" id="IPR052927">
    <property type="entry name" value="DCC_oxidoreductase"/>
</dbReference>
<evidence type="ECO:0000256" key="1">
    <source>
        <dbReference type="SAM" id="Phobius"/>
    </source>
</evidence>
<sequence>MSSERTTGGDGPLIVFDGICVLCNGWVRFLLRHDRRARYRFAAMQTAAGRRLLAGHGLDADDPASFLLVEDGRAYIDTDAIVRVLAGLGGPWRIAGIIRGIPRGLRDPAYRWLARNRYRWFGTTTCHVPTTGQRARFVE</sequence>
<accession>A0A940X549</accession>
<dbReference type="InterPro" id="IPR007263">
    <property type="entry name" value="DCC1-like"/>
</dbReference>
<evidence type="ECO:0000313" key="2">
    <source>
        <dbReference type="EMBL" id="MBP3984538.1"/>
    </source>
</evidence>
<organism evidence="2 3">
    <name type="scientific">Pseudoxanthomonas helianthi</name>
    <dbReference type="NCBI Taxonomy" id="1453541"/>
    <lineage>
        <taxon>Bacteria</taxon>
        <taxon>Pseudomonadati</taxon>
        <taxon>Pseudomonadota</taxon>
        <taxon>Gammaproteobacteria</taxon>
        <taxon>Lysobacterales</taxon>
        <taxon>Lysobacteraceae</taxon>
        <taxon>Pseudoxanthomonas</taxon>
    </lineage>
</organism>
<reference evidence="2" key="2">
    <citation type="submission" date="2021-03" db="EMBL/GenBank/DDBJ databases">
        <authorList>
            <person name="Cao W."/>
        </authorList>
    </citation>
    <scope>NUCLEOTIDE SEQUENCE</scope>
    <source>
        <strain evidence="2">110414</strain>
    </source>
</reference>
<keyword evidence="1" id="KW-1133">Transmembrane helix</keyword>
<gene>
    <name evidence="2" type="ORF">J5837_08860</name>
</gene>
<protein>
    <submittedName>
        <fullName evidence="2">Thiol-disulfide oxidoreductase DCC family protein</fullName>
    </submittedName>
</protein>
<name>A0A940X549_9GAMM</name>
<dbReference type="Proteomes" id="UP000673447">
    <property type="component" value="Unassembled WGS sequence"/>
</dbReference>
<proteinExistence type="predicted"/>
<dbReference type="EMBL" id="JAGKTC010000002">
    <property type="protein sequence ID" value="MBP3984538.1"/>
    <property type="molecule type" value="Genomic_DNA"/>
</dbReference>
<comment type="caution">
    <text evidence="2">The sequence shown here is derived from an EMBL/GenBank/DDBJ whole genome shotgun (WGS) entry which is preliminary data.</text>
</comment>
<dbReference type="Pfam" id="PF04134">
    <property type="entry name" value="DCC1-like"/>
    <property type="match status" value="1"/>
</dbReference>
<dbReference type="AlphaFoldDB" id="A0A940X549"/>
<keyword evidence="1" id="KW-0812">Transmembrane</keyword>
<feature type="transmembrane region" description="Helical" evidence="1">
    <location>
        <begin position="12"/>
        <end position="31"/>
    </location>
</feature>
<dbReference type="PANTHER" id="PTHR33639">
    <property type="entry name" value="THIOL-DISULFIDE OXIDOREDUCTASE DCC"/>
    <property type="match status" value="1"/>
</dbReference>
<reference evidence="2" key="1">
    <citation type="journal article" date="2016" name="Int. J. Syst. Evol. Microbiol.">
        <title>Pseudoxanthomonas helianthi sp. nov., isolated from roots of Jerusalem artichoke (Helianthus tuberosus).</title>
        <authorList>
            <person name="Kittiwongwattana C."/>
            <person name="Thawai C."/>
        </authorList>
    </citation>
    <scope>NUCLEOTIDE SEQUENCE</scope>
    <source>
        <strain evidence="2">110414</strain>
    </source>
</reference>
<dbReference type="GO" id="GO:0015035">
    <property type="term" value="F:protein-disulfide reductase activity"/>
    <property type="evidence" value="ECO:0007669"/>
    <property type="project" value="InterPro"/>
</dbReference>
<keyword evidence="3" id="KW-1185">Reference proteome</keyword>
<dbReference type="PANTHER" id="PTHR33639:SF2">
    <property type="entry name" value="DUF393 DOMAIN-CONTAINING PROTEIN"/>
    <property type="match status" value="1"/>
</dbReference>